<evidence type="ECO:0000256" key="26">
    <source>
        <dbReference type="PIRSR" id="PIRSR001154-1"/>
    </source>
</evidence>
<dbReference type="Gene3D" id="3.40.50.410">
    <property type="entry name" value="von Willebrand factor, type A domain"/>
    <property type="match status" value="1"/>
</dbReference>
<evidence type="ECO:0000256" key="11">
    <source>
        <dbReference type="ARBA" id="ARBA00022670"/>
    </source>
</evidence>
<feature type="chain" id="PRO_5028395014" description="Complement factor B" evidence="29">
    <location>
        <begin position="23"/>
        <end position="761"/>
    </location>
</feature>
<comment type="subunit">
    <text evidence="24">Monomer. Interacts with complement C3b; this interaction is dependent on the presence of Mg(2+).</text>
</comment>
<dbReference type="CTD" id="629"/>
<dbReference type="InterPro" id="IPR009003">
    <property type="entry name" value="Peptidase_S1_PA"/>
</dbReference>
<name>A0A6P8NWJ9_GEOSA</name>
<dbReference type="PROSITE" id="PS50234">
    <property type="entry name" value="VWFA"/>
    <property type="match status" value="1"/>
</dbReference>
<dbReference type="CDD" id="cd00190">
    <property type="entry name" value="Tryp_SPc"/>
    <property type="match status" value="1"/>
</dbReference>
<evidence type="ECO:0000256" key="24">
    <source>
        <dbReference type="ARBA" id="ARBA00093516"/>
    </source>
</evidence>
<evidence type="ECO:0000259" key="30">
    <source>
        <dbReference type="PROSITE" id="PS50234"/>
    </source>
</evidence>
<dbReference type="InterPro" id="IPR001254">
    <property type="entry name" value="Trypsin_dom"/>
</dbReference>
<keyword evidence="12 29" id="KW-0732">Signal</keyword>
<evidence type="ECO:0000256" key="17">
    <source>
        <dbReference type="ARBA" id="ARBA00023157"/>
    </source>
</evidence>
<evidence type="ECO:0000256" key="3">
    <source>
        <dbReference type="ARBA" id="ARBA00001946"/>
    </source>
</evidence>
<dbReference type="PROSITE" id="PS50923">
    <property type="entry name" value="SUSHI"/>
    <property type="match status" value="2"/>
</dbReference>
<gene>
    <name evidence="34" type="primary">CFB</name>
</gene>
<dbReference type="SUPFAM" id="SSF53300">
    <property type="entry name" value="vWA-like"/>
    <property type="match status" value="1"/>
</dbReference>
<evidence type="ECO:0000256" key="20">
    <source>
        <dbReference type="ARBA" id="ARBA00029636"/>
    </source>
</evidence>
<dbReference type="InterPro" id="IPR000436">
    <property type="entry name" value="Sushi_SCR_CCP_dom"/>
</dbReference>
<dbReference type="PRINTS" id="PR00453">
    <property type="entry name" value="VWFADOMAIN"/>
</dbReference>
<keyword evidence="15 28" id="KW-0720">Serine protease</keyword>
<comment type="caution">
    <text evidence="27">Lacks conserved residue(s) required for the propagation of feature annotation.</text>
</comment>
<reference evidence="34" key="1">
    <citation type="submission" date="2025-08" db="UniProtKB">
        <authorList>
            <consortium name="RefSeq"/>
        </authorList>
    </citation>
    <scope>IDENTIFICATION</scope>
</reference>
<keyword evidence="17 27" id="KW-1015">Disulfide bond</keyword>
<evidence type="ECO:0000256" key="18">
    <source>
        <dbReference type="ARBA" id="ARBA00023162"/>
    </source>
</evidence>
<keyword evidence="16" id="KW-0391">Immunity</keyword>
<dbReference type="Pfam" id="PF00084">
    <property type="entry name" value="Sushi"/>
    <property type="match status" value="2"/>
</dbReference>
<dbReference type="PANTHER" id="PTHR46393:SF1">
    <property type="entry name" value="COMPLEMENT FACTOR B"/>
    <property type="match status" value="1"/>
</dbReference>
<evidence type="ECO:0000256" key="29">
    <source>
        <dbReference type="SAM" id="SignalP"/>
    </source>
</evidence>
<evidence type="ECO:0000256" key="16">
    <source>
        <dbReference type="ARBA" id="ARBA00022859"/>
    </source>
</evidence>
<evidence type="ECO:0000256" key="23">
    <source>
        <dbReference type="ARBA" id="ARBA00093434"/>
    </source>
</evidence>
<dbReference type="InterPro" id="IPR033116">
    <property type="entry name" value="TRYPSIN_SER"/>
</dbReference>
<comment type="cofactor">
    <cofactor evidence="2">
        <name>Mn(2+)</name>
        <dbReference type="ChEBI" id="CHEBI:29035"/>
    </cofactor>
</comment>
<dbReference type="GO" id="GO:0004252">
    <property type="term" value="F:serine-type endopeptidase activity"/>
    <property type="evidence" value="ECO:0007669"/>
    <property type="project" value="UniProtKB-EC"/>
</dbReference>
<comment type="subunit">
    <text evidence="25">Catalytic component of the C3 convertase of the alternative complement pathway, also named C3bBb, composed of complement factor B Bb and complement C3b. Catalytic component of the C5 convertase of the alternative complement pathway, also named C3bBb3b, composed of complement factor B Bb and additional molecules of complement C3b. Interacts to CFP; this interaction contributes to the stabilization of the active C3-convertase enzyme complex.</text>
</comment>
<evidence type="ECO:0000256" key="8">
    <source>
        <dbReference type="ARBA" id="ARBA00022525"/>
    </source>
</evidence>
<feature type="domain" description="VWFA" evidence="30">
    <location>
        <begin position="263"/>
        <end position="457"/>
    </location>
</feature>
<dbReference type="InterPro" id="IPR011360">
    <property type="entry name" value="Compl_C2_B"/>
</dbReference>
<evidence type="ECO:0000256" key="2">
    <source>
        <dbReference type="ARBA" id="ARBA00001936"/>
    </source>
</evidence>
<comment type="function">
    <text evidence="21">Involved in proliferation and differentiation of preactivated B-lymphocytes, rapid spreading of peripheral blood monocytes, stimulation of lymphocyte blastogenesis and lysis of erythrocytes.</text>
</comment>
<evidence type="ECO:0000256" key="9">
    <source>
        <dbReference type="ARBA" id="ARBA00022588"/>
    </source>
</evidence>
<evidence type="ECO:0000256" key="10">
    <source>
        <dbReference type="ARBA" id="ARBA00022659"/>
    </source>
</evidence>
<evidence type="ECO:0000256" key="4">
    <source>
        <dbReference type="ARBA" id="ARBA00004241"/>
    </source>
</evidence>
<dbReference type="PROSITE" id="PS00134">
    <property type="entry name" value="TRYPSIN_HIS"/>
    <property type="match status" value="1"/>
</dbReference>
<keyword evidence="18" id="KW-0179">Complement alternate pathway</keyword>
<evidence type="ECO:0000256" key="22">
    <source>
        <dbReference type="ARBA" id="ARBA00093402"/>
    </source>
</evidence>
<comment type="subcellular location">
    <subcellularLocation>
        <location evidence="4">Cell surface</location>
    </subcellularLocation>
    <subcellularLocation>
        <location evidence="5">Secreted</location>
    </subcellularLocation>
</comment>
<feature type="active site" description="Charge relay system" evidence="26">
    <location>
        <position position="570"/>
    </location>
</feature>
<comment type="catalytic activity">
    <reaction evidence="1">
        <text>Cleavage of Arg-|-Ser bond in complement component C3 alpha-chain to yield C3a and C3b, and Arg-|-Xaa bond in complement component C5 alpha-chain to yield C5a and C5b.</text>
        <dbReference type="EC" id="3.4.21.47"/>
    </reaction>
</comment>
<dbReference type="Gene3D" id="2.40.10.10">
    <property type="entry name" value="Trypsin-like serine proteases"/>
    <property type="match status" value="2"/>
</dbReference>
<dbReference type="FunCoup" id="A0A6P8NWJ9">
    <property type="interactions" value="174"/>
</dbReference>
<comment type="cofactor">
    <cofactor evidence="3">
        <name>Mg(2+)</name>
        <dbReference type="ChEBI" id="CHEBI:18420"/>
    </cofactor>
</comment>
<dbReference type="CDD" id="cd00033">
    <property type="entry name" value="CCP"/>
    <property type="match status" value="3"/>
</dbReference>
<dbReference type="SMART" id="SM00032">
    <property type="entry name" value="CCP"/>
    <property type="match status" value="3"/>
</dbReference>
<evidence type="ECO:0000259" key="32">
    <source>
        <dbReference type="PROSITE" id="PS50923"/>
    </source>
</evidence>
<dbReference type="InterPro" id="IPR002035">
    <property type="entry name" value="VWF_A"/>
</dbReference>
<accession>A0A6P8NWJ9</accession>
<dbReference type="EC" id="3.4.21.47" evidence="6"/>
<evidence type="ECO:0000256" key="27">
    <source>
        <dbReference type="PROSITE-ProRule" id="PRU00302"/>
    </source>
</evidence>
<dbReference type="InterPro" id="IPR018114">
    <property type="entry name" value="TRYPSIN_HIS"/>
</dbReference>
<dbReference type="InterPro" id="IPR035976">
    <property type="entry name" value="Sushi/SCR/CCP_sf"/>
</dbReference>
<keyword evidence="13" id="KW-0677">Repeat</keyword>
<dbReference type="SMART" id="SM00327">
    <property type="entry name" value="VWA"/>
    <property type="match status" value="1"/>
</dbReference>
<dbReference type="GO" id="GO:0009986">
    <property type="term" value="C:cell surface"/>
    <property type="evidence" value="ECO:0007669"/>
    <property type="project" value="UniProtKB-SubCell"/>
</dbReference>
<keyword evidence="10 27" id="KW-0768">Sushi</keyword>
<evidence type="ECO:0000256" key="7">
    <source>
        <dbReference type="ARBA" id="ARBA00018671"/>
    </source>
</evidence>
<dbReference type="InterPro" id="IPR043504">
    <property type="entry name" value="Peptidase_S1_PA_chymotrypsin"/>
</dbReference>
<keyword evidence="33" id="KW-1185">Reference proteome</keyword>
<dbReference type="InterPro" id="IPR001314">
    <property type="entry name" value="Peptidase_S1A"/>
</dbReference>
<evidence type="ECO:0000256" key="19">
    <source>
        <dbReference type="ARBA" id="ARBA00023180"/>
    </source>
</evidence>
<keyword evidence="19" id="KW-0325">Glycoprotein</keyword>
<feature type="disulfide bond" evidence="27">
    <location>
        <begin position="186"/>
        <end position="213"/>
    </location>
</feature>
<evidence type="ECO:0000313" key="33">
    <source>
        <dbReference type="Proteomes" id="UP000515159"/>
    </source>
</evidence>
<dbReference type="GO" id="GO:0006508">
    <property type="term" value="P:proteolysis"/>
    <property type="evidence" value="ECO:0007669"/>
    <property type="project" value="UniProtKB-KW"/>
</dbReference>
<keyword evidence="11 28" id="KW-0645">Protease</keyword>
<dbReference type="RefSeq" id="XP_033773130.1">
    <property type="nucleotide sequence ID" value="XM_033917239.1"/>
</dbReference>
<keyword evidence="8" id="KW-0964">Secreted</keyword>
<evidence type="ECO:0000256" key="13">
    <source>
        <dbReference type="ARBA" id="ARBA00022737"/>
    </source>
</evidence>
<dbReference type="SUPFAM" id="SSF50494">
    <property type="entry name" value="Trypsin-like serine proteases"/>
    <property type="match status" value="1"/>
</dbReference>
<organism evidence="33 34">
    <name type="scientific">Geotrypetes seraphini</name>
    <name type="common">Gaboon caecilian</name>
    <name type="synonym">Caecilia seraphini</name>
    <dbReference type="NCBI Taxonomy" id="260995"/>
    <lineage>
        <taxon>Eukaryota</taxon>
        <taxon>Metazoa</taxon>
        <taxon>Chordata</taxon>
        <taxon>Craniata</taxon>
        <taxon>Vertebrata</taxon>
        <taxon>Euteleostomi</taxon>
        <taxon>Amphibia</taxon>
        <taxon>Gymnophiona</taxon>
        <taxon>Geotrypetes</taxon>
    </lineage>
</organism>
<evidence type="ECO:0000256" key="12">
    <source>
        <dbReference type="ARBA" id="ARBA00022729"/>
    </source>
</evidence>
<keyword evidence="14 28" id="KW-0378">Hydrolase</keyword>
<dbReference type="InterPro" id="IPR036465">
    <property type="entry name" value="vWFA_dom_sf"/>
</dbReference>
<dbReference type="AlphaFoldDB" id="A0A6P8NWJ9"/>
<evidence type="ECO:0000256" key="6">
    <source>
        <dbReference type="ARBA" id="ARBA00011934"/>
    </source>
</evidence>
<dbReference type="Proteomes" id="UP000515159">
    <property type="component" value="Chromosome 12"/>
</dbReference>
<dbReference type="Gene3D" id="2.10.70.10">
    <property type="entry name" value="Complement Module, domain 1"/>
    <property type="match status" value="3"/>
</dbReference>
<dbReference type="FunFam" id="2.40.10.10:FF:000068">
    <property type="entry name" value="transmembrane protease serine 2"/>
    <property type="match status" value="1"/>
</dbReference>
<feature type="domain" description="Peptidase S1" evidence="31">
    <location>
        <begin position="484"/>
        <end position="753"/>
    </location>
</feature>
<evidence type="ECO:0000259" key="31">
    <source>
        <dbReference type="PROSITE" id="PS50240"/>
    </source>
</evidence>
<evidence type="ECO:0000256" key="25">
    <source>
        <dbReference type="ARBA" id="ARBA00093582"/>
    </source>
</evidence>
<evidence type="ECO:0000256" key="5">
    <source>
        <dbReference type="ARBA" id="ARBA00004613"/>
    </source>
</evidence>
<dbReference type="InParanoid" id="A0A6P8NWJ9"/>
<dbReference type="PIRSF" id="PIRSF001154">
    <property type="entry name" value="Compl_C2_B"/>
    <property type="match status" value="1"/>
</dbReference>
<evidence type="ECO:0000256" key="28">
    <source>
        <dbReference type="RuleBase" id="RU363034"/>
    </source>
</evidence>
<evidence type="ECO:0000256" key="15">
    <source>
        <dbReference type="ARBA" id="ARBA00022825"/>
    </source>
</evidence>
<dbReference type="GO" id="GO:0009617">
    <property type="term" value="P:response to bacterium"/>
    <property type="evidence" value="ECO:0007669"/>
    <property type="project" value="TreeGrafter"/>
</dbReference>
<dbReference type="Pfam" id="PF00089">
    <property type="entry name" value="Trypsin"/>
    <property type="match status" value="2"/>
</dbReference>
<dbReference type="SUPFAM" id="SSF57535">
    <property type="entry name" value="Complement control module/SCR domain"/>
    <property type="match status" value="3"/>
</dbReference>
<evidence type="ECO:0000313" key="34">
    <source>
        <dbReference type="RefSeq" id="XP_033773130.1"/>
    </source>
</evidence>
<keyword evidence="9" id="KW-0399">Innate immunity</keyword>
<feature type="domain" description="Sushi" evidence="32">
    <location>
        <begin position="96"/>
        <end position="155"/>
    </location>
</feature>
<dbReference type="OrthoDB" id="6127264at2759"/>
<dbReference type="PRINTS" id="PR00722">
    <property type="entry name" value="CHYMOTRYPSIN"/>
</dbReference>
<feature type="active site" description="Charge relay system" evidence="26">
    <location>
        <position position="698"/>
    </location>
</feature>
<dbReference type="Pfam" id="PF00092">
    <property type="entry name" value="VWA"/>
    <property type="match status" value="1"/>
</dbReference>
<dbReference type="GeneID" id="117346945"/>
<feature type="disulfide bond" evidence="27">
    <location>
        <begin position="126"/>
        <end position="153"/>
    </location>
</feature>
<comment type="function">
    <text evidence="22">Serine protease component of the complement C3 and C5 convertase complexes of the alternative complement pathway. Following cleavage and activation by factor D (CFD), forms the C3 convertase together with complement C3b. As part of the C3 convertase, cleaves and activates C3 into C3a anaphylatoxin and C3b opsonin, the next components of the complement pathways. When an additional complement C3b molecule binds to the C3 convertase, forms the C5 convertase, which cleaves and activates C5 into C5a anaphylatoxin and C5b component of the membrane attack complex.</text>
</comment>
<dbReference type="PANTHER" id="PTHR46393">
    <property type="entry name" value="SUSHI DOMAIN-CONTAINING PROTEIN"/>
    <property type="match status" value="1"/>
</dbReference>
<evidence type="ECO:0000256" key="1">
    <source>
        <dbReference type="ARBA" id="ARBA00000061"/>
    </source>
</evidence>
<feature type="active site" description="Charge relay system" evidence="26">
    <location>
        <position position="515"/>
    </location>
</feature>
<proteinExistence type="predicted"/>
<comment type="function">
    <text evidence="23">Precursor of the catalytic component of the C3 and C5 convertase complexes of the alternative pathway of the complement system, a cascade of proteins that leads to phagocytosis and breakdown of pathogens and signaling that strengthens the adaptive immune system. The alternative complement pathway acts as an amplification loop that enhances other complement pathways (classical, lectin and GZMK) by promoting formation of additional C3 and C5 convertases. CFB is cleaved and activated by CFD to generate Ba and Bb chains; Bb chain constituting the catalytic component of the C3 and C5 convertases.</text>
</comment>
<feature type="signal peptide" evidence="29">
    <location>
        <begin position="1"/>
        <end position="22"/>
    </location>
</feature>
<dbReference type="GO" id="GO:0006957">
    <property type="term" value="P:complement activation, alternative pathway"/>
    <property type="evidence" value="ECO:0007669"/>
    <property type="project" value="UniProtKB-KW"/>
</dbReference>
<dbReference type="KEGG" id="gsh:117346945"/>
<sequence>MKFFPVCISLLVLYSTQQAGSAELPEKTCDLKNVDILGGEYTLSKGNKVGSKLHFSCPEGKYPYPVSSRTCNYLGTWSIMRSPSGTPVAKATCRNMTCPAPVQFEHGSYQPRQQYFYNGSVLTFECYEGYKLQGSANRTCLANGKWSGQTTICDDGSGHCNNPGTPPGAIKFGIQYQFQDRVNYQCHSQLVMFGSSERECLESKDWSGSEPICRAKYTYDTPEEVSAAFSSSLSAVFEVADPDKERNILSKRKIKIEKDGNMHIYIVMDASESIGKRDFEKSKDSVIKLIEKVSSFDISPRYGVISFATAPKVLMDTGEEDSLKPYEAIERLEQFSQKEHNDNLGTNTRDALQEVYKMMVFQQHIQKDTFMNIRHVIILMTDGKSNMGGDPRVVIRNIRDLLNINKTREDFLDVYVFGLGEDTSREEINALASKKDNELHVFSLEDPISLEQTFEYIIDDADAMDMCGMGKEPEDPTEGLIKNPWLTTITISRIDGEETCKGALVSEYFIITAAHCFNVDDEAHMINVKIGRLPYEKEKEPYKVEKVIFHPNYNINAKKEEGISEFYDYDIALVKVKSKVKFHPEARPICIPCTEGTTRALRRVHPATTCKDHENELLKEKVGLVPAIFIAQKGKYGELSRKNVKIKTGDKKYACDKDALEAPIYKNVKNVGDVVTERFLCTGGVDPEVDDNTCKGESGGPLIIPVKKRYIQVGIISWGVYDICKIGGQSPAYARDFHVNLFQVLPFLREHLKKELKFLPY</sequence>
<evidence type="ECO:0000256" key="14">
    <source>
        <dbReference type="ARBA" id="ARBA00022801"/>
    </source>
</evidence>
<dbReference type="GO" id="GO:0070062">
    <property type="term" value="C:extracellular exosome"/>
    <property type="evidence" value="ECO:0007669"/>
    <property type="project" value="TreeGrafter"/>
</dbReference>
<dbReference type="SMART" id="SM00020">
    <property type="entry name" value="Tryp_SPc"/>
    <property type="match status" value="1"/>
</dbReference>
<feature type="domain" description="Sushi" evidence="32">
    <location>
        <begin position="158"/>
        <end position="215"/>
    </location>
</feature>
<dbReference type="PROSITE" id="PS00135">
    <property type="entry name" value="TRYPSIN_SER"/>
    <property type="match status" value="1"/>
</dbReference>
<dbReference type="PROSITE" id="PS50240">
    <property type="entry name" value="TRYPSIN_DOM"/>
    <property type="match status" value="1"/>
</dbReference>
<protein>
    <recommendedName>
        <fullName evidence="7">Complement factor B</fullName>
        <ecNumber evidence="6">3.4.21.47</ecNumber>
    </recommendedName>
    <alternativeName>
        <fullName evidence="20">C3/C5 convertase</fullName>
    </alternativeName>
</protein>
<evidence type="ECO:0000256" key="21">
    <source>
        <dbReference type="ARBA" id="ARBA00093327"/>
    </source>
</evidence>